<dbReference type="WBParaSite" id="nRc.2.0.1.t46365-RA">
    <property type="protein sequence ID" value="nRc.2.0.1.t46365-RA"/>
    <property type="gene ID" value="nRc.2.0.1.g46365"/>
</dbReference>
<dbReference type="Proteomes" id="UP000887565">
    <property type="component" value="Unplaced"/>
</dbReference>
<keyword evidence="1" id="KW-0472">Membrane</keyword>
<feature type="transmembrane region" description="Helical" evidence="1">
    <location>
        <begin position="74"/>
        <end position="96"/>
    </location>
</feature>
<accession>A0A915L5K1</accession>
<evidence type="ECO:0000313" key="2">
    <source>
        <dbReference type="Proteomes" id="UP000887565"/>
    </source>
</evidence>
<keyword evidence="2" id="KW-1185">Reference proteome</keyword>
<feature type="transmembrane region" description="Helical" evidence="1">
    <location>
        <begin position="116"/>
        <end position="136"/>
    </location>
</feature>
<organism evidence="2 3">
    <name type="scientific">Romanomermis culicivorax</name>
    <name type="common">Nematode worm</name>
    <dbReference type="NCBI Taxonomy" id="13658"/>
    <lineage>
        <taxon>Eukaryota</taxon>
        <taxon>Metazoa</taxon>
        <taxon>Ecdysozoa</taxon>
        <taxon>Nematoda</taxon>
        <taxon>Enoplea</taxon>
        <taxon>Dorylaimia</taxon>
        <taxon>Mermithida</taxon>
        <taxon>Mermithoidea</taxon>
        <taxon>Mermithidae</taxon>
        <taxon>Romanomermis</taxon>
    </lineage>
</organism>
<name>A0A915L5K1_ROMCU</name>
<feature type="transmembrane region" description="Helical" evidence="1">
    <location>
        <begin position="148"/>
        <end position="166"/>
    </location>
</feature>
<keyword evidence="1" id="KW-0812">Transmembrane</keyword>
<feature type="transmembrane region" description="Helical" evidence="1">
    <location>
        <begin position="35"/>
        <end position="62"/>
    </location>
</feature>
<evidence type="ECO:0000313" key="3">
    <source>
        <dbReference type="WBParaSite" id="nRc.2.0.1.t46365-RA"/>
    </source>
</evidence>
<dbReference type="AlphaFoldDB" id="A0A915L5K1"/>
<proteinExistence type="predicted"/>
<keyword evidence="1" id="KW-1133">Transmembrane helix</keyword>
<protein>
    <submittedName>
        <fullName evidence="3">G-protein coupled receptors family 1 profile domain-containing protein</fullName>
    </submittedName>
</protein>
<dbReference type="Gene3D" id="1.20.1070.10">
    <property type="entry name" value="Rhodopsin 7-helix transmembrane proteins"/>
    <property type="match status" value="1"/>
</dbReference>
<feature type="transmembrane region" description="Helical" evidence="1">
    <location>
        <begin position="6"/>
        <end position="23"/>
    </location>
</feature>
<sequence length="194" mass="21767">MSIHTLFYVCIVAELIAHTVIAFNRFMAIVYYQSYSIIFTTTVCRILILICFLLPCFSVAYHITLETKSETIDLIINCTCWLITVLLYSVAGMVSLKRVKTSLVRQNGDYRRELHLLVQAALTAAAMTVVLGIRLVPDCTEFGCQITAHLTTLFYGSSAPVSYLLVNGQLRKSVKDVILFRKFRSSNNAVQPLA</sequence>
<reference evidence="3" key="1">
    <citation type="submission" date="2022-11" db="UniProtKB">
        <authorList>
            <consortium name="WormBaseParasite"/>
        </authorList>
    </citation>
    <scope>IDENTIFICATION</scope>
</reference>
<evidence type="ECO:0000256" key="1">
    <source>
        <dbReference type="SAM" id="Phobius"/>
    </source>
</evidence>
<dbReference type="SUPFAM" id="SSF81321">
    <property type="entry name" value="Family A G protein-coupled receptor-like"/>
    <property type="match status" value="1"/>
</dbReference>